<dbReference type="InterPro" id="IPR036866">
    <property type="entry name" value="RibonucZ/Hydroxyglut_hydro"/>
</dbReference>
<dbReference type="HAMAP" id="MF_01374">
    <property type="entry name" value="Glyoxalase_2"/>
    <property type="match status" value="1"/>
</dbReference>
<accession>R7TAS6</accession>
<dbReference type="NCBIfam" id="TIGR03413">
    <property type="entry name" value="GSH_gloB"/>
    <property type="match status" value="1"/>
</dbReference>
<dbReference type="PANTHER" id="PTHR11935:SF94">
    <property type="entry name" value="TENZING NORGAY, ISOFORM C"/>
    <property type="match status" value="1"/>
</dbReference>
<organism evidence="11">
    <name type="scientific">Capitella teleta</name>
    <name type="common">Polychaete worm</name>
    <dbReference type="NCBI Taxonomy" id="283909"/>
    <lineage>
        <taxon>Eukaryota</taxon>
        <taxon>Metazoa</taxon>
        <taxon>Spiralia</taxon>
        <taxon>Lophotrochozoa</taxon>
        <taxon>Annelida</taxon>
        <taxon>Polychaeta</taxon>
        <taxon>Sedentaria</taxon>
        <taxon>Scolecida</taxon>
        <taxon>Capitellidae</taxon>
        <taxon>Capitella</taxon>
    </lineage>
</organism>
<name>R7TAS6_CAPTE</name>
<dbReference type="InterPro" id="IPR032282">
    <property type="entry name" value="HAGH_C"/>
</dbReference>
<dbReference type="HOGENOM" id="CLU_030571_4_0_1"/>
<dbReference type="InterPro" id="IPR035680">
    <property type="entry name" value="Clx_II_MBL"/>
</dbReference>
<dbReference type="FunCoup" id="R7TAS6">
    <property type="interactions" value="773"/>
</dbReference>
<evidence type="ECO:0000256" key="1">
    <source>
        <dbReference type="ARBA" id="ARBA00001623"/>
    </source>
</evidence>
<evidence type="ECO:0000313" key="11">
    <source>
        <dbReference type="EMBL" id="ELT90617.1"/>
    </source>
</evidence>
<dbReference type="SUPFAM" id="SSF56281">
    <property type="entry name" value="Metallo-hydrolase/oxidoreductase"/>
    <property type="match status" value="1"/>
</dbReference>
<dbReference type="InterPro" id="IPR001279">
    <property type="entry name" value="Metallo-B-lactamas"/>
</dbReference>
<proteinExistence type="inferred from homology"/>
<dbReference type="OrthoDB" id="515692at2759"/>
<dbReference type="GO" id="GO:0019243">
    <property type="term" value="P:methylglyoxal catabolic process to D-lactate via S-lactoyl-glutathione"/>
    <property type="evidence" value="ECO:0007669"/>
    <property type="project" value="InterPro"/>
</dbReference>
<dbReference type="EMBL" id="AMQN01003055">
    <property type="status" value="NOT_ANNOTATED_CDS"/>
    <property type="molecule type" value="Genomic_DNA"/>
</dbReference>
<dbReference type="OMA" id="NYIWLLQ"/>
<evidence type="ECO:0000313" key="13">
    <source>
        <dbReference type="Proteomes" id="UP000014760"/>
    </source>
</evidence>
<evidence type="ECO:0000256" key="3">
    <source>
        <dbReference type="ARBA" id="ARBA00004963"/>
    </source>
</evidence>
<evidence type="ECO:0000256" key="2">
    <source>
        <dbReference type="ARBA" id="ARBA00001947"/>
    </source>
</evidence>
<dbReference type="EnsemblMetazoa" id="CapteT151639">
    <property type="protein sequence ID" value="CapteP151639"/>
    <property type="gene ID" value="CapteG151639"/>
</dbReference>
<dbReference type="CDD" id="cd07723">
    <property type="entry name" value="hydroxyacylglutathione_hydrolase_MBL-fold"/>
    <property type="match status" value="1"/>
</dbReference>
<dbReference type="AlphaFoldDB" id="R7TAS6"/>
<reference evidence="11 13" key="2">
    <citation type="journal article" date="2013" name="Nature">
        <title>Insights into bilaterian evolution from three spiralian genomes.</title>
        <authorList>
            <person name="Simakov O."/>
            <person name="Marletaz F."/>
            <person name="Cho S.J."/>
            <person name="Edsinger-Gonzales E."/>
            <person name="Havlak P."/>
            <person name="Hellsten U."/>
            <person name="Kuo D.H."/>
            <person name="Larsson T."/>
            <person name="Lv J."/>
            <person name="Arendt D."/>
            <person name="Savage R."/>
            <person name="Osoegawa K."/>
            <person name="de Jong P."/>
            <person name="Grimwood J."/>
            <person name="Chapman J.A."/>
            <person name="Shapiro H."/>
            <person name="Aerts A."/>
            <person name="Otillar R.P."/>
            <person name="Terry A.Y."/>
            <person name="Boore J.L."/>
            <person name="Grigoriev I.V."/>
            <person name="Lindberg D.R."/>
            <person name="Seaver E.C."/>
            <person name="Weisblat D.A."/>
            <person name="Putnam N.H."/>
            <person name="Rokhsar D.S."/>
        </authorList>
    </citation>
    <scope>NUCLEOTIDE SEQUENCE</scope>
    <source>
        <strain evidence="11 13">I ESC-2004</strain>
    </source>
</reference>
<evidence type="ECO:0000256" key="8">
    <source>
        <dbReference type="ARBA" id="ARBA00022833"/>
    </source>
</evidence>
<dbReference type="PIRSF" id="PIRSF005457">
    <property type="entry name" value="Glx"/>
    <property type="match status" value="1"/>
</dbReference>
<comment type="catalytic activity">
    <reaction evidence="1">
        <text>an S-(2-hydroxyacyl)glutathione + H2O = a 2-hydroxy carboxylate + glutathione + H(+)</text>
        <dbReference type="Rhea" id="RHEA:21864"/>
        <dbReference type="ChEBI" id="CHEBI:15377"/>
        <dbReference type="ChEBI" id="CHEBI:15378"/>
        <dbReference type="ChEBI" id="CHEBI:57925"/>
        <dbReference type="ChEBI" id="CHEBI:58896"/>
        <dbReference type="ChEBI" id="CHEBI:71261"/>
        <dbReference type="EC" id="3.1.2.6"/>
    </reaction>
</comment>
<dbReference type="Proteomes" id="UP000014760">
    <property type="component" value="Unassembled WGS sequence"/>
</dbReference>
<comment type="cofactor">
    <cofactor evidence="2">
        <name>Zn(2+)</name>
        <dbReference type="ChEBI" id="CHEBI:29105"/>
    </cofactor>
</comment>
<evidence type="ECO:0000256" key="6">
    <source>
        <dbReference type="ARBA" id="ARBA00022723"/>
    </source>
</evidence>
<evidence type="ECO:0000313" key="12">
    <source>
        <dbReference type="EnsemblMetazoa" id="CapteP151639"/>
    </source>
</evidence>
<dbReference type="Pfam" id="PF16123">
    <property type="entry name" value="HAGH_C"/>
    <property type="match status" value="1"/>
</dbReference>
<reference evidence="13" key="1">
    <citation type="submission" date="2012-12" db="EMBL/GenBank/DDBJ databases">
        <authorList>
            <person name="Hellsten U."/>
            <person name="Grimwood J."/>
            <person name="Chapman J.A."/>
            <person name="Shapiro H."/>
            <person name="Aerts A."/>
            <person name="Otillar R.P."/>
            <person name="Terry A.Y."/>
            <person name="Boore J.L."/>
            <person name="Simakov O."/>
            <person name="Marletaz F."/>
            <person name="Cho S.-J."/>
            <person name="Edsinger-Gonzales E."/>
            <person name="Havlak P."/>
            <person name="Kuo D.-H."/>
            <person name="Larsson T."/>
            <person name="Lv J."/>
            <person name="Arendt D."/>
            <person name="Savage R."/>
            <person name="Osoegawa K."/>
            <person name="de Jong P."/>
            <person name="Lindberg D.R."/>
            <person name="Seaver E.C."/>
            <person name="Weisblat D.A."/>
            <person name="Putnam N.H."/>
            <person name="Grigoriev I.V."/>
            <person name="Rokhsar D.S."/>
        </authorList>
    </citation>
    <scope>NUCLEOTIDE SEQUENCE</scope>
    <source>
        <strain evidence="13">I ESC-2004</strain>
    </source>
</reference>
<dbReference type="InterPro" id="IPR017782">
    <property type="entry name" value="Hydroxyacylglutathione_Hdrlase"/>
</dbReference>
<keyword evidence="8" id="KW-0862">Zinc</keyword>
<dbReference type="Pfam" id="PF00753">
    <property type="entry name" value="Lactamase_B"/>
    <property type="match status" value="1"/>
</dbReference>
<gene>
    <name evidence="11" type="ORF">CAPTEDRAFT_151639</name>
</gene>
<dbReference type="EMBL" id="KB310836">
    <property type="protein sequence ID" value="ELT90617.1"/>
    <property type="molecule type" value="Genomic_DNA"/>
</dbReference>
<dbReference type="GO" id="GO:0004416">
    <property type="term" value="F:hydroxyacylglutathione hydrolase activity"/>
    <property type="evidence" value="ECO:0007669"/>
    <property type="project" value="UniProtKB-EC"/>
</dbReference>
<evidence type="ECO:0000256" key="7">
    <source>
        <dbReference type="ARBA" id="ARBA00022801"/>
    </source>
</evidence>
<protein>
    <recommendedName>
        <fullName evidence="5">hydroxyacylglutathione hydrolase</fullName>
        <ecNumber evidence="5">3.1.2.6</ecNumber>
    </recommendedName>
    <alternativeName>
        <fullName evidence="9">Glyoxalase II</fullName>
    </alternativeName>
</protein>
<comment type="pathway">
    <text evidence="3">Secondary metabolite metabolism; methylglyoxal degradation; (R)-lactate from methylglyoxal: step 2/2.</text>
</comment>
<sequence>MRVRLVPALEDNYMYLLVDEATGICAAVDPVEPEKIVAAVKEERADLKAILTTHHHWDHANGNEALTKLVPGLTVYGGDDRIGALNHKVKHGDEFKIGSLSVRCLFTPCHTSGHICFLVNNTQTDDAPAVFTGDTLFVGGCGRFFEGTAQQMHTALNETLSKLHPTTKVYCGHEYTVSNLKFALSVEPENPAVVSKLQWAEAQRKNHQPTIPSTIGEEMQFNPFMRVSEKLIQDHVGASDVIEVMAAIRKEKDNFKPK</sequence>
<feature type="domain" description="Metallo-beta-lactamase" evidence="10">
    <location>
        <begin position="11"/>
        <end position="173"/>
    </location>
</feature>
<reference evidence="12" key="3">
    <citation type="submission" date="2015-06" db="UniProtKB">
        <authorList>
            <consortium name="EnsemblMetazoa"/>
        </authorList>
    </citation>
    <scope>IDENTIFICATION</scope>
</reference>
<evidence type="ECO:0000259" key="10">
    <source>
        <dbReference type="SMART" id="SM00849"/>
    </source>
</evidence>
<evidence type="ECO:0000256" key="9">
    <source>
        <dbReference type="ARBA" id="ARBA00031044"/>
    </source>
</evidence>
<dbReference type="EC" id="3.1.2.6" evidence="5"/>
<dbReference type="STRING" id="283909.R7TAS6"/>
<dbReference type="Gene3D" id="3.60.15.10">
    <property type="entry name" value="Ribonuclease Z/Hydroxyacylglutathione hydrolase-like"/>
    <property type="match status" value="1"/>
</dbReference>
<evidence type="ECO:0000256" key="4">
    <source>
        <dbReference type="ARBA" id="ARBA00006759"/>
    </source>
</evidence>
<keyword evidence="6" id="KW-0479">Metal-binding</keyword>
<dbReference type="GO" id="GO:0046872">
    <property type="term" value="F:metal ion binding"/>
    <property type="evidence" value="ECO:0007669"/>
    <property type="project" value="UniProtKB-KW"/>
</dbReference>
<dbReference type="SMART" id="SM00849">
    <property type="entry name" value="Lactamase_B"/>
    <property type="match status" value="1"/>
</dbReference>
<dbReference type="FunFam" id="3.60.15.10:FF:000019">
    <property type="entry name" value="Hydroxyacylglutathione hydrolase, mitochondrial"/>
    <property type="match status" value="1"/>
</dbReference>
<evidence type="ECO:0000256" key="5">
    <source>
        <dbReference type="ARBA" id="ARBA00011917"/>
    </source>
</evidence>
<keyword evidence="13" id="KW-1185">Reference proteome</keyword>
<comment type="similarity">
    <text evidence="4">Belongs to the metallo-beta-lactamase superfamily. Glyoxalase II family.</text>
</comment>
<keyword evidence="7" id="KW-0378">Hydrolase</keyword>
<dbReference type="PANTHER" id="PTHR11935">
    <property type="entry name" value="BETA LACTAMASE DOMAIN"/>
    <property type="match status" value="1"/>
</dbReference>